<dbReference type="Proteomes" id="UP001589865">
    <property type="component" value="Unassembled WGS sequence"/>
</dbReference>
<dbReference type="InterPro" id="IPR020904">
    <property type="entry name" value="Sc_DH/Rdtase_CS"/>
</dbReference>
<dbReference type="SUPFAM" id="SSF51735">
    <property type="entry name" value="NAD(P)-binding Rossmann-fold domains"/>
    <property type="match status" value="1"/>
</dbReference>
<gene>
    <name evidence="2" type="ORF">ACFFGY_15465</name>
</gene>
<comment type="similarity">
    <text evidence="1">Belongs to the short-chain dehydrogenases/reductases (SDR) family.</text>
</comment>
<keyword evidence="3" id="KW-1185">Reference proteome</keyword>
<organism evidence="2 3">
    <name type="scientific">Roseomonas elaeocarpi</name>
    <dbReference type="NCBI Taxonomy" id="907779"/>
    <lineage>
        <taxon>Bacteria</taxon>
        <taxon>Pseudomonadati</taxon>
        <taxon>Pseudomonadota</taxon>
        <taxon>Alphaproteobacteria</taxon>
        <taxon>Acetobacterales</taxon>
        <taxon>Roseomonadaceae</taxon>
        <taxon>Roseomonas</taxon>
    </lineage>
</organism>
<comment type="caution">
    <text evidence="2">The sequence shown here is derived from an EMBL/GenBank/DDBJ whole genome shotgun (WGS) entry which is preliminary data.</text>
</comment>
<accession>A0ABV6JZA5</accession>
<dbReference type="PRINTS" id="PR00080">
    <property type="entry name" value="SDRFAMILY"/>
</dbReference>
<evidence type="ECO:0000313" key="2">
    <source>
        <dbReference type="EMBL" id="MFC0409651.1"/>
    </source>
</evidence>
<sequence>MECRLDGQVALVTGASSGIGEGVARAMAEAGAAVVVNYHHGAEPAEALVREIEGKGGRAIAVGADVGKPEEVEAMFARAVEAFGAVDIAVANSGIQLDSKFAAMTLDQWNGVIQTNLTGQFLTAQAAVRQFLKQGDRGVSKAIGKIIHMSSVHEVIPWSGRVNYAATKGGIGMLMRSLAQEVAEQRIRVNAIGPGAIKTRINAEQTVGEAGQKMLKLIPYGRIGVAEDVANVAVWLASDRSDYVIGTTTFVDGGMTLYPEFRDNG</sequence>
<dbReference type="PROSITE" id="PS00061">
    <property type="entry name" value="ADH_SHORT"/>
    <property type="match status" value="1"/>
</dbReference>
<dbReference type="Gene3D" id="3.40.50.720">
    <property type="entry name" value="NAD(P)-binding Rossmann-like Domain"/>
    <property type="match status" value="1"/>
</dbReference>
<dbReference type="Pfam" id="PF13561">
    <property type="entry name" value="adh_short_C2"/>
    <property type="match status" value="1"/>
</dbReference>
<dbReference type="InterPro" id="IPR002347">
    <property type="entry name" value="SDR_fam"/>
</dbReference>
<reference evidence="2 3" key="1">
    <citation type="submission" date="2024-09" db="EMBL/GenBank/DDBJ databases">
        <authorList>
            <person name="Sun Q."/>
            <person name="Mori K."/>
        </authorList>
    </citation>
    <scope>NUCLEOTIDE SEQUENCE [LARGE SCALE GENOMIC DNA]</scope>
    <source>
        <strain evidence="2 3">TBRC 5777</strain>
    </source>
</reference>
<name>A0ABV6JZA5_9PROT</name>
<evidence type="ECO:0000256" key="1">
    <source>
        <dbReference type="ARBA" id="ARBA00006484"/>
    </source>
</evidence>
<dbReference type="PRINTS" id="PR00081">
    <property type="entry name" value="GDHRDH"/>
</dbReference>
<dbReference type="PANTHER" id="PTHR42760">
    <property type="entry name" value="SHORT-CHAIN DEHYDROGENASES/REDUCTASES FAMILY MEMBER"/>
    <property type="match status" value="1"/>
</dbReference>
<dbReference type="RefSeq" id="WP_377045399.1">
    <property type="nucleotide sequence ID" value="NZ_JBHLUN010000010.1"/>
</dbReference>
<protein>
    <submittedName>
        <fullName evidence="2">SDR family oxidoreductase</fullName>
    </submittedName>
</protein>
<dbReference type="EMBL" id="JBHLUN010000010">
    <property type="protein sequence ID" value="MFC0409651.1"/>
    <property type="molecule type" value="Genomic_DNA"/>
</dbReference>
<dbReference type="InterPro" id="IPR036291">
    <property type="entry name" value="NAD(P)-bd_dom_sf"/>
</dbReference>
<proteinExistence type="inferred from homology"/>
<evidence type="ECO:0000313" key="3">
    <source>
        <dbReference type="Proteomes" id="UP001589865"/>
    </source>
</evidence>
<dbReference type="PANTHER" id="PTHR42760:SF132">
    <property type="entry name" value="SHORT-CHAIN DEHYDROGENASE_REDUCTASE FAMILY PROTEIN"/>
    <property type="match status" value="1"/>
</dbReference>